<dbReference type="AlphaFoldDB" id="A0AAU8BS86"/>
<dbReference type="RefSeq" id="WP_353500393.1">
    <property type="nucleotide sequence ID" value="NZ_CP115922.1"/>
</dbReference>
<gene>
    <name evidence="1" type="ORF">PG915_24260</name>
</gene>
<dbReference type="EMBL" id="CP115922">
    <property type="protein sequence ID" value="XCD19275.1"/>
    <property type="molecule type" value="Genomic_DNA"/>
</dbReference>
<protein>
    <submittedName>
        <fullName evidence="1">Uncharacterized protein</fullName>
    </submittedName>
</protein>
<organism evidence="1">
    <name type="scientific">Vibrio chaetopteri</name>
    <dbReference type="NCBI Taxonomy" id="3016528"/>
    <lineage>
        <taxon>Bacteria</taxon>
        <taxon>Pseudomonadati</taxon>
        <taxon>Pseudomonadota</taxon>
        <taxon>Gammaproteobacteria</taxon>
        <taxon>Vibrionales</taxon>
        <taxon>Vibrionaceae</taxon>
        <taxon>Vibrio</taxon>
    </lineage>
</organism>
<keyword evidence="1" id="KW-0614">Plasmid</keyword>
<dbReference type="KEGG" id="vck:PG915_24260"/>
<evidence type="ECO:0000313" key="1">
    <source>
        <dbReference type="EMBL" id="XCD19275.1"/>
    </source>
</evidence>
<reference evidence="1" key="1">
    <citation type="submission" date="2023-01" db="EMBL/GenBank/DDBJ databases">
        <title>Vibrio sp. CB1-14 genome sequencing.</title>
        <authorList>
            <person name="Otstavnykh N."/>
            <person name="Isaeva M."/>
            <person name="Meleshko D."/>
        </authorList>
    </citation>
    <scope>NUCLEOTIDE SEQUENCE</scope>
    <source>
        <strain evidence="1">CB1-14</strain>
        <plasmid evidence="1">p1</plasmid>
    </source>
</reference>
<sequence length="151" mass="17720">MQKKALDHFRASKIVTGCLQTQKWNPTVERLEKAWEKIALTLQEEEASWAVFKDGQIVLNSDFILNDDCVWLGWGWHASDLEGHPMCQAVWAQILRLQLEESLFLGKRMFGEFDSTERYSQAKQSLLVYSSEIKERYYLFKQKSKVVRVDE</sequence>
<accession>A0AAU8BS86</accession>
<proteinExistence type="predicted"/>
<geneLocation type="plasmid" evidence="1">
    <name>p1</name>
</geneLocation>
<name>A0AAU8BS86_9VIBR</name>